<dbReference type="AlphaFoldDB" id="A0A089QB98"/>
<dbReference type="SUPFAM" id="SSF53850">
    <property type="entry name" value="Periplasmic binding protein-like II"/>
    <property type="match status" value="1"/>
</dbReference>
<gene>
    <name evidence="3" type="ORF">LSJ_0271c</name>
</gene>
<evidence type="ECO:0000313" key="4">
    <source>
        <dbReference type="Proteomes" id="UP000029488"/>
    </source>
</evidence>
<organism evidence="3 4">
    <name type="scientific">Ligilactobacillus salivarius</name>
    <dbReference type="NCBI Taxonomy" id="1624"/>
    <lineage>
        <taxon>Bacteria</taxon>
        <taxon>Bacillati</taxon>
        <taxon>Bacillota</taxon>
        <taxon>Bacilli</taxon>
        <taxon>Lactobacillales</taxon>
        <taxon>Lactobacillaceae</taxon>
        <taxon>Ligilactobacillus</taxon>
    </lineage>
</organism>
<dbReference type="Pfam" id="PF00497">
    <property type="entry name" value="SBP_bac_3"/>
    <property type="match status" value="1"/>
</dbReference>
<keyword evidence="1" id="KW-0732">Signal</keyword>
<feature type="domain" description="Solute-binding protein family 3/N-terminal" evidence="2">
    <location>
        <begin position="30"/>
        <end position="263"/>
    </location>
</feature>
<protein>
    <submittedName>
        <fullName evidence="3">Amino acid ABC transporter, substrate binding protein</fullName>
    </submittedName>
</protein>
<proteinExistence type="predicted"/>
<dbReference type="InterPro" id="IPR001638">
    <property type="entry name" value="Solute-binding_3/MltF_N"/>
</dbReference>
<dbReference type="Gene3D" id="3.40.190.10">
    <property type="entry name" value="Periplasmic binding protein-like II"/>
    <property type="match status" value="2"/>
</dbReference>
<dbReference type="RefSeq" id="WP_044004488.1">
    <property type="nucleotide sequence ID" value="NZ_CP007646.1"/>
</dbReference>
<evidence type="ECO:0000313" key="3">
    <source>
        <dbReference type="EMBL" id="AIR10015.1"/>
    </source>
</evidence>
<name>A0A089QB98_9LACO</name>
<reference evidence="3 4" key="1">
    <citation type="journal article" date="2014" name="BMC Genomics">
        <title>Unusual genome complexity in Lactobacillus salivarius JCM1046.</title>
        <authorList>
            <person name="Raftis E.J."/>
            <person name="Forde B.M."/>
            <person name="Claesson M.J."/>
            <person name="O'Toole P.W."/>
        </authorList>
    </citation>
    <scope>NUCLEOTIDE SEQUENCE [LARGE SCALE GENOMIC DNA]</scope>
    <source>
        <strain evidence="3 4">JCM1046</strain>
    </source>
</reference>
<evidence type="ECO:0000256" key="1">
    <source>
        <dbReference type="ARBA" id="ARBA00022729"/>
    </source>
</evidence>
<dbReference type="Proteomes" id="UP000029488">
    <property type="component" value="Chromosome"/>
</dbReference>
<sequence length="267" mass="30004">MKKVIISILSGIILSLVMLISAPTHISADTLKVGILADNKPYSYLTNKKVTGFEVELSKKIAQEMDTNIKFVKVSDRKKLQKLVSDHKIDLALGQFDKTTLSSKLITTNTYLYPQNVLFTGTHRHISSVEDLQNKKVGILANGNQHQLLTNLQMKPKVYNSISSLMKALENKKIKAGILTDYEYTAYLNKHPELTSAYLQALNSTKKSDLPKLTLTRIKDPQITSQQLVGITDKRNTKLNQALDKLKEGNDIIDLSQKYFSQDLTKP</sequence>
<evidence type="ECO:0000259" key="2">
    <source>
        <dbReference type="SMART" id="SM00062"/>
    </source>
</evidence>
<accession>A0A089QB98</accession>
<dbReference type="SMART" id="SM00062">
    <property type="entry name" value="PBPb"/>
    <property type="match status" value="1"/>
</dbReference>
<dbReference type="EMBL" id="CP007646">
    <property type="protein sequence ID" value="AIR10015.1"/>
    <property type="molecule type" value="Genomic_DNA"/>
</dbReference>
<dbReference type="PANTHER" id="PTHR35936:SF17">
    <property type="entry name" value="ARGININE-BINDING EXTRACELLULAR PROTEIN ARTP"/>
    <property type="match status" value="1"/>
</dbReference>
<dbReference type="PANTHER" id="PTHR35936">
    <property type="entry name" value="MEMBRANE-BOUND LYTIC MUREIN TRANSGLYCOSYLASE F"/>
    <property type="match status" value="1"/>
</dbReference>
<dbReference type="KEGG" id="lsj:LSJ_0271c"/>